<dbReference type="InterPro" id="IPR010998">
    <property type="entry name" value="Integrase_recombinase_N"/>
</dbReference>
<keyword evidence="4" id="KW-0233">DNA recombination</keyword>
<dbReference type="Gene3D" id="1.10.443.10">
    <property type="entry name" value="Intergrase catalytic core"/>
    <property type="match status" value="1"/>
</dbReference>
<dbReference type="Pfam" id="PF22022">
    <property type="entry name" value="Phage_int_M"/>
    <property type="match status" value="1"/>
</dbReference>
<sequence>MAREINKLPPKAATAITAPGRYSDGGGLYLVVSATGSRKWVFRFRWDGKLRDMGMGGVGNVSLATARGKAAAARLLIGEGKNPLEDKQALKAIPTFGDFADELVAVLSAEWRNDKHKAQWSTTLTKDAAPLRPMRIDRIETSHVLETLKPIWSEKPETASRLQQRIARVLDAAKAKGFRKGENPARWSGHLDHLLPARQKLTRGHHAAMPYGDVPAFVAQLRDRDAIAALALEFLILTAARSGEVRGATWAEFDLDAKVWTVPEGRMKAGREHRVPLSVSALALLAKVMPLTGGKAGAFVFPNQKDASLSDAAFSALFIRMGLDRGAITPHGFRSSFRDWAGEATNFPREVAEAALAHSVGDATEQAYRRGDALEKRRKLMEAWAGFCERRAIESKVTPVSRAKI</sequence>
<dbReference type="InterPro" id="IPR038488">
    <property type="entry name" value="Integrase_DNA-bd_sf"/>
</dbReference>
<accession>A0A0P0NY60</accession>
<dbReference type="InterPro" id="IPR013762">
    <property type="entry name" value="Integrase-like_cat_sf"/>
</dbReference>
<evidence type="ECO:0000259" key="5">
    <source>
        <dbReference type="PROSITE" id="PS51898"/>
    </source>
</evidence>
<keyword evidence="7" id="KW-1185">Reference proteome</keyword>
<dbReference type="InterPro" id="IPR053876">
    <property type="entry name" value="Phage_int_M"/>
</dbReference>
<protein>
    <submittedName>
        <fullName evidence="6">Integrase</fullName>
    </submittedName>
</protein>
<dbReference type="PANTHER" id="PTHR30629:SF2">
    <property type="entry name" value="PROPHAGE INTEGRASE INTS-RELATED"/>
    <property type="match status" value="1"/>
</dbReference>
<proteinExistence type="inferred from homology"/>
<keyword evidence="3" id="KW-0238">DNA-binding</keyword>
<evidence type="ECO:0000256" key="3">
    <source>
        <dbReference type="ARBA" id="ARBA00023125"/>
    </source>
</evidence>
<dbReference type="AlphaFoldDB" id="A0A0P0NY60"/>
<dbReference type="KEGG" id="chq:AQ619_06560"/>
<dbReference type="InterPro" id="IPR011010">
    <property type="entry name" value="DNA_brk_join_enz"/>
</dbReference>
<dbReference type="EMBL" id="CP013002">
    <property type="protein sequence ID" value="ALL13041.1"/>
    <property type="molecule type" value="Genomic_DNA"/>
</dbReference>
<dbReference type="Proteomes" id="UP000056905">
    <property type="component" value="Chromosome"/>
</dbReference>
<dbReference type="Gene3D" id="1.10.150.130">
    <property type="match status" value="1"/>
</dbReference>
<dbReference type="Pfam" id="PF00589">
    <property type="entry name" value="Phage_integrase"/>
    <property type="match status" value="1"/>
</dbReference>
<dbReference type="PANTHER" id="PTHR30629">
    <property type="entry name" value="PROPHAGE INTEGRASE"/>
    <property type="match status" value="1"/>
</dbReference>
<organism evidence="6 7">
    <name type="scientific">Caulobacter henricii</name>
    <dbReference type="NCBI Taxonomy" id="69395"/>
    <lineage>
        <taxon>Bacteria</taxon>
        <taxon>Pseudomonadati</taxon>
        <taxon>Pseudomonadota</taxon>
        <taxon>Alphaproteobacteria</taxon>
        <taxon>Caulobacterales</taxon>
        <taxon>Caulobacteraceae</taxon>
        <taxon>Caulobacter</taxon>
    </lineage>
</organism>
<dbReference type="InterPro" id="IPR025166">
    <property type="entry name" value="Integrase_DNA_bind_dom"/>
</dbReference>
<dbReference type="RefSeq" id="WP_062145651.1">
    <property type="nucleotide sequence ID" value="NZ_CP013002.1"/>
</dbReference>
<dbReference type="PROSITE" id="PS51898">
    <property type="entry name" value="TYR_RECOMBINASE"/>
    <property type="match status" value="1"/>
</dbReference>
<dbReference type="GO" id="GO:0006310">
    <property type="term" value="P:DNA recombination"/>
    <property type="evidence" value="ECO:0007669"/>
    <property type="project" value="UniProtKB-KW"/>
</dbReference>
<dbReference type="SUPFAM" id="SSF56349">
    <property type="entry name" value="DNA breaking-rejoining enzymes"/>
    <property type="match status" value="1"/>
</dbReference>
<dbReference type="InterPro" id="IPR002104">
    <property type="entry name" value="Integrase_catalytic"/>
</dbReference>
<dbReference type="Gene3D" id="3.30.160.390">
    <property type="entry name" value="Integrase, DNA-binding domain"/>
    <property type="match status" value="1"/>
</dbReference>
<name>A0A0P0NY60_9CAUL</name>
<dbReference type="OrthoDB" id="7388552at2"/>
<dbReference type="InterPro" id="IPR050808">
    <property type="entry name" value="Phage_Integrase"/>
</dbReference>
<dbReference type="GO" id="GO:0015074">
    <property type="term" value="P:DNA integration"/>
    <property type="evidence" value="ECO:0007669"/>
    <property type="project" value="UniProtKB-KW"/>
</dbReference>
<reference evidence="6 7" key="1">
    <citation type="submission" date="2015-10" db="EMBL/GenBank/DDBJ databases">
        <title>Conservation of the essential genome among Caulobacter and Brevundimonas species.</title>
        <authorList>
            <person name="Scott D."/>
            <person name="Ely B."/>
        </authorList>
    </citation>
    <scope>NUCLEOTIDE SEQUENCE [LARGE SCALE GENOMIC DNA]</scope>
    <source>
        <strain evidence="6 7">CB4</strain>
    </source>
</reference>
<feature type="domain" description="Tyr recombinase" evidence="5">
    <location>
        <begin position="204"/>
        <end position="381"/>
    </location>
</feature>
<evidence type="ECO:0000256" key="4">
    <source>
        <dbReference type="ARBA" id="ARBA00023172"/>
    </source>
</evidence>
<comment type="similarity">
    <text evidence="1">Belongs to the 'phage' integrase family.</text>
</comment>
<dbReference type="GO" id="GO:0003677">
    <property type="term" value="F:DNA binding"/>
    <property type="evidence" value="ECO:0007669"/>
    <property type="project" value="UniProtKB-KW"/>
</dbReference>
<dbReference type="Pfam" id="PF13356">
    <property type="entry name" value="Arm-DNA-bind_3"/>
    <property type="match status" value="1"/>
</dbReference>
<evidence type="ECO:0000313" key="7">
    <source>
        <dbReference type="Proteomes" id="UP000056905"/>
    </source>
</evidence>
<evidence type="ECO:0000256" key="1">
    <source>
        <dbReference type="ARBA" id="ARBA00008857"/>
    </source>
</evidence>
<dbReference type="CDD" id="cd00801">
    <property type="entry name" value="INT_P4_C"/>
    <property type="match status" value="1"/>
</dbReference>
<evidence type="ECO:0000256" key="2">
    <source>
        <dbReference type="ARBA" id="ARBA00022908"/>
    </source>
</evidence>
<dbReference type="STRING" id="69395.AQ619_06560"/>
<gene>
    <name evidence="6" type="ORF">AQ619_06560</name>
</gene>
<keyword evidence="2" id="KW-0229">DNA integration</keyword>
<evidence type="ECO:0000313" key="6">
    <source>
        <dbReference type="EMBL" id="ALL13041.1"/>
    </source>
</evidence>